<organism evidence="3 4">
    <name type="scientific">Achlya hypogyna</name>
    <name type="common">Oomycete</name>
    <name type="synonym">Protoachlya hypogyna</name>
    <dbReference type="NCBI Taxonomy" id="1202772"/>
    <lineage>
        <taxon>Eukaryota</taxon>
        <taxon>Sar</taxon>
        <taxon>Stramenopiles</taxon>
        <taxon>Oomycota</taxon>
        <taxon>Saprolegniomycetes</taxon>
        <taxon>Saprolegniales</taxon>
        <taxon>Achlyaceae</taxon>
        <taxon>Achlya</taxon>
    </lineage>
</organism>
<feature type="domain" description="Thioredoxin" evidence="2">
    <location>
        <begin position="25"/>
        <end position="111"/>
    </location>
</feature>
<name>A0A1V9YNZ1_ACHHY</name>
<evidence type="ECO:0000259" key="2">
    <source>
        <dbReference type="Pfam" id="PF00085"/>
    </source>
</evidence>
<sequence length="126" mass="14206">MADKDRSIAVNIRDLEQWNHLRENSTEKLIVIDMYQEWCGPCKVLEPTYRRIIADTSSAESRLQFAAVCSTTTKIEGIAENPSCKPRFVFWRDKKAVAEVLGVNVPALETLIKQNLPAAKAEEDVA</sequence>
<dbReference type="Pfam" id="PF00085">
    <property type="entry name" value="Thioredoxin"/>
    <property type="match status" value="1"/>
</dbReference>
<evidence type="ECO:0000313" key="4">
    <source>
        <dbReference type="Proteomes" id="UP000243579"/>
    </source>
</evidence>
<protein>
    <submittedName>
        <fullName evidence="3">Thioredoxin/dynein outer arm protein</fullName>
    </submittedName>
</protein>
<dbReference type="InterPro" id="IPR017937">
    <property type="entry name" value="Thioredoxin_CS"/>
</dbReference>
<dbReference type="PROSITE" id="PS00194">
    <property type="entry name" value="THIOREDOXIN_1"/>
    <property type="match status" value="1"/>
</dbReference>
<dbReference type="InterPro" id="IPR013766">
    <property type="entry name" value="Thioredoxin_domain"/>
</dbReference>
<keyword evidence="1" id="KW-1015">Disulfide bond</keyword>
<accession>A0A1V9YNZ1</accession>
<proteinExistence type="predicted"/>
<evidence type="ECO:0000256" key="1">
    <source>
        <dbReference type="ARBA" id="ARBA00023157"/>
    </source>
</evidence>
<reference evidence="3 4" key="1">
    <citation type="journal article" date="2014" name="Genome Biol. Evol.">
        <title>The secreted proteins of Achlya hypogyna and Thraustotheca clavata identify the ancestral oomycete secretome and reveal gene acquisitions by horizontal gene transfer.</title>
        <authorList>
            <person name="Misner I."/>
            <person name="Blouin N."/>
            <person name="Leonard G."/>
            <person name="Richards T.A."/>
            <person name="Lane C.E."/>
        </authorList>
    </citation>
    <scope>NUCLEOTIDE SEQUENCE [LARGE SCALE GENOMIC DNA]</scope>
    <source>
        <strain evidence="3 4">ATCC 48635</strain>
    </source>
</reference>
<dbReference type="EMBL" id="JNBR01001439">
    <property type="protein sequence ID" value="OQR87488.1"/>
    <property type="molecule type" value="Genomic_DNA"/>
</dbReference>
<dbReference type="OrthoDB" id="10263751at2759"/>
<dbReference type="Gene3D" id="3.40.30.10">
    <property type="entry name" value="Glutaredoxin"/>
    <property type="match status" value="1"/>
</dbReference>
<comment type="caution">
    <text evidence="3">The sequence shown here is derived from an EMBL/GenBank/DDBJ whole genome shotgun (WGS) entry which is preliminary data.</text>
</comment>
<gene>
    <name evidence="3" type="ORF">ACHHYP_08790</name>
</gene>
<dbReference type="Proteomes" id="UP000243579">
    <property type="component" value="Unassembled WGS sequence"/>
</dbReference>
<dbReference type="InterPro" id="IPR036249">
    <property type="entry name" value="Thioredoxin-like_sf"/>
</dbReference>
<dbReference type="STRING" id="1202772.A0A1V9YNZ1"/>
<keyword evidence="4" id="KW-1185">Reference proteome</keyword>
<dbReference type="SUPFAM" id="SSF52833">
    <property type="entry name" value="Thioredoxin-like"/>
    <property type="match status" value="1"/>
</dbReference>
<dbReference type="AlphaFoldDB" id="A0A1V9YNZ1"/>
<dbReference type="PANTHER" id="PTHR46115">
    <property type="entry name" value="THIOREDOXIN-LIKE PROTEIN 1"/>
    <property type="match status" value="1"/>
</dbReference>
<evidence type="ECO:0000313" key="3">
    <source>
        <dbReference type="EMBL" id="OQR87488.1"/>
    </source>
</evidence>